<protein>
    <submittedName>
        <fullName evidence="3">Lipase maturation factor 2</fullName>
    </submittedName>
</protein>
<keyword evidence="1" id="KW-0472">Membrane</keyword>
<gene>
    <name evidence="3" type="primary">lmf2</name>
    <name evidence="3" type="ORF">AK812_SmicGene31427</name>
</gene>
<proteinExistence type="predicted"/>
<evidence type="ECO:0000313" key="4">
    <source>
        <dbReference type="Proteomes" id="UP000186817"/>
    </source>
</evidence>
<comment type="caution">
    <text evidence="3">The sequence shown here is derived from an EMBL/GenBank/DDBJ whole genome shotgun (WGS) entry which is preliminary data.</text>
</comment>
<dbReference type="InterPro" id="IPR009613">
    <property type="entry name" value="LMF"/>
</dbReference>
<evidence type="ECO:0000256" key="1">
    <source>
        <dbReference type="SAM" id="Phobius"/>
    </source>
</evidence>
<keyword evidence="1" id="KW-1133">Transmembrane helix</keyword>
<name>A0A1Q9CWU0_SYMMI</name>
<dbReference type="GO" id="GO:0005789">
    <property type="term" value="C:endoplasmic reticulum membrane"/>
    <property type="evidence" value="ECO:0007669"/>
    <property type="project" value="TreeGrafter"/>
</dbReference>
<dbReference type="Proteomes" id="UP000186817">
    <property type="component" value="Unassembled WGS sequence"/>
</dbReference>
<dbReference type="Pfam" id="PF06762">
    <property type="entry name" value="LMF1"/>
    <property type="match status" value="1"/>
</dbReference>
<feature type="transmembrane region" description="Helical" evidence="1">
    <location>
        <begin position="95"/>
        <end position="113"/>
    </location>
</feature>
<feature type="domain" description="Lipase maturation factor 1/2 N-terminal" evidence="2">
    <location>
        <begin position="122"/>
        <end position="248"/>
    </location>
</feature>
<sequence>MAPKARRARAAPGPSSRPEDRGRFHVAGFLARRLLAFAYCAAFLSLGVQVEGLFGCSGVHPAEEVSVMAMTFTAWLGAALAGVTFLALGPMDESSTAVFATLWFCYAACMMLVPDGPPNFYPFREDKLLLEAGLAMIVFVQEQSPSRKENLGRLLAAWCLFRYRFTVMFKKMSGSCDVWRSFTALQAAYQLEAFPLPSTWPLQLAPVPVLRAVMAFQTAAALIASPWLLSPSQSTQAVVGFVQLLHVTLDAMLVNQGTLWPCSVALIVLKQNGKNAQPRSS</sequence>
<keyword evidence="1" id="KW-0812">Transmembrane</keyword>
<evidence type="ECO:0000259" key="2">
    <source>
        <dbReference type="Pfam" id="PF06762"/>
    </source>
</evidence>
<evidence type="ECO:0000313" key="3">
    <source>
        <dbReference type="EMBL" id="OLP87359.1"/>
    </source>
</evidence>
<reference evidence="3 4" key="1">
    <citation type="submission" date="2016-02" db="EMBL/GenBank/DDBJ databases">
        <title>Genome analysis of coral dinoflagellate symbionts highlights evolutionary adaptations to a symbiotic lifestyle.</title>
        <authorList>
            <person name="Aranda M."/>
            <person name="Li Y."/>
            <person name="Liew Y.J."/>
            <person name="Baumgarten S."/>
            <person name="Simakov O."/>
            <person name="Wilson M."/>
            <person name="Piel J."/>
            <person name="Ashoor H."/>
            <person name="Bougouffa S."/>
            <person name="Bajic V.B."/>
            <person name="Ryu T."/>
            <person name="Ravasi T."/>
            <person name="Bayer T."/>
            <person name="Micklem G."/>
            <person name="Kim H."/>
            <person name="Bhak J."/>
            <person name="Lajeunesse T.C."/>
            <person name="Voolstra C.R."/>
        </authorList>
    </citation>
    <scope>NUCLEOTIDE SEQUENCE [LARGE SCALE GENOMIC DNA]</scope>
    <source>
        <strain evidence="3 4">CCMP2467</strain>
    </source>
</reference>
<keyword evidence="4" id="KW-1185">Reference proteome</keyword>
<dbReference type="PANTHER" id="PTHR14463">
    <property type="entry name" value="LIPASE MATURATION FACTOR"/>
    <property type="match status" value="1"/>
</dbReference>
<dbReference type="GO" id="GO:0051604">
    <property type="term" value="P:protein maturation"/>
    <property type="evidence" value="ECO:0007669"/>
    <property type="project" value="InterPro"/>
</dbReference>
<dbReference type="InterPro" id="IPR057434">
    <property type="entry name" value="LMF1/2_N"/>
</dbReference>
<dbReference type="EMBL" id="LSRX01000864">
    <property type="protein sequence ID" value="OLP87359.1"/>
    <property type="molecule type" value="Genomic_DNA"/>
</dbReference>
<dbReference type="OrthoDB" id="10293262at2759"/>
<accession>A0A1Q9CWU0</accession>
<organism evidence="3 4">
    <name type="scientific">Symbiodinium microadriaticum</name>
    <name type="common">Dinoflagellate</name>
    <name type="synonym">Zooxanthella microadriatica</name>
    <dbReference type="NCBI Taxonomy" id="2951"/>
    <lineage>
        <taxon>Eukaryota</taxon>
        <taxon>Sar</taxon>
        <taxon>Alveolata</taxon>
        <taxon>Dinophyceae</taxon>
        <taxon>Suessiales</taxon>
        <taxon>Symbiodiniaceae</taxon>
        <taxon>Symbiodinium</taxon>
    </lineage>
</organism>
<dbReference type="AlphaFoldDB" id="A0A1Q9CWU0"/>
<feature type="transmembrane region" description="Helical" evidence="1">
    <location>
        <begin position="68"/>
        <end position="88"/>
    </location>
</feature>
<feature type="transmembrane region" description="Helical" evidence="1">
    <location>
        <begin position="30"/>
        <end position="48"/>
    </location>
</feature>